<evidence type="ECO:0000313" key="4">
    <source>
        <dbReference type="Proteomes" id="UP001552299"/>
    </source>
</evidence>
<feature type="compositionally biased region" description="Basic and acidic residues" evidence="1">
    <location>
        <begin position="1"/>
        <end position="11"/>
    </location>
</feature>
<keyword evidence="4" id="KW-1185">Reference proteome</keyword>
<feature type="domain" description="VQ" evidence="2">
    <location>
        <begin position="56"/>
        <end position="81"/>
    </location>
</feature>
<sequence length="196" mass="21688">MDRNLSHRRELQLQLQGPRPSPLRVNKDSHKIVKPPPPPPPLPQQQQQREPVIIYTIPPKVIHVEPANFMGLVQRLTGPDRAAADPPMTSSAALERPVAIRPGILLPVTTSLPPIPPAFFSSSSLDRSFQSFLHDMSPASFQVGRPSHGNFDSPKYMGVSPGDTAGDIFSQLLRLEDGKERNITSKEDQRRNVQSS</sequence>
<dbReference type="InterPro" id="IPR008889">
    <property type="entry name" value="VQ"/>
</dbReference>
<evidence type="ECO:0000313" key="3">
    <source>
        <dbReference type="EMBL" id="KAL0908338.1"/>
    </source>
</evidence>
<comment type="caution">
    <text evidence="3">The sequence shown here is derived from an EMBL/GenBank/DDBJ whole genome shotgun (WGS) entry which is preliminary data.</text>
</comment>
<dbReference type="InterPro" id="IPR039607">
    <property type="entry name" value="VQ_8/17/18/20/21/25"/>
</dbReference>
<feature type="region of interest" description="Disordered" evidence="1">
    <location>
        <begin position="1"/>
        <end position="48"/>
    </location>
</feature>
<dbReference type="PANTHER" id="PTHR33143">
    <property type="entry name" value="F16F4.1 PROTEIN-RELATED"/>
    <property type="match status" value="1"/>
</dbReference>
<feature type="compositionally biased region" description="Pro residues" evidence="1">
    <location>
        <begin position="34"/>
        <end position="43"/>
    </location>
</feature>
<evidence type="ECO:0000256" key="1">
    <source>
        <dbReference type="SAM" id="MobiDB-lite"/>
    </source>
</evidence>
<evidence type="ECO:0000259" key="2">
    <source>
        <dbReference type="Pfam" id="PF05678"/>
    </source>
</evidence>
<dbReference type="AlphaFoldDB" id="A0ABD0UDT4"/>
<dbReference type="PANTHER" id="PTHR33143:SF6">
    <property type="entry name" value="OS08G0102900 PROTEIN"/>
    <property type="match status" value="1"/>
</dbReference>
<accession>A0ABD0UDT4</accession>
<name>A0ABD0UDT4_DENTH</name>
<dbReference type="EMBL" id="JANQDX010000017">
    <property type="protein sequence ID" value="KAL0908338.1"/>
    <property type="molecule type" value="Genomic_DNA"/>
</dbReference>
<organism evidence="3 4">
    <name type="scientific">Dendrobium thyrsiflorum</name>
    <name type="common">Pinecone-like raceme dendrobium</name>
    <name type="synonym">Orchid</name>
    <dbReference type="NCBI Taxonomy" id="117978"/>
    <lineage>
        <taxon>Eukaryota</taxon>
        <taxon>Viridiplantae</taxon>
        <taxon>Streptophyta</taxon>
        <taxon>Embryophyta</taxon>
        <taxon>Tracheophyta</taxon>
        <taxon>Spermatophyta</taxon>
        <taxon>Magnoliopsida</taxon>
        <taxon>Liliopsida</taxon>
        <taxon>Asparagales</taxon>
        <taxon>Orchidaceae</taxon>
        <taxon>Epidendroideae</taxon>
        <taxon>Malaxideae</taxon>
        <taxon>Dendrobiinae</taxon>
        <taxon>Dendrobium</taxon>
    </lineage>
</organism>
<protein>
    <recommendedName>
        <fullName evidence="2">VQ domain-containing protein</fullName>
    </recommendedName>
</protein>
<proteinExistence type="predicted"/>
<dbReference type="Proteomes" id="UP001552299">
    <property type="component" value="Unassembled WGS sequence"/>
</dbReference>
<gene>
    <name evidence="3" type="ORF">M5K25_022827</name>
</gene>
<reference evidence="3 4" key="1">
    <citation type="journal article" date="2024" name="Plant Biotechnol. J.">
        <title>Dendrobium thyrsiflorum genome and its molecular insights into genes involved in important horticultural traits.</title>
        <authorList>
            <person name="Chen B."/>
            <person name="Wang J.Y."/>
            <person name="Zheng P.J."/>
            <person name="Li K.L."/>
            <person name="Liang Y.M."/>
            <person name="Chen X.F."/>
            <person name="Zhang C."/>
            <person name="Zhao X."/>
            <person name="He X."/>
            <person name="Zhang G.Q."/>
            <person name="Liu Z.J."/>
            <person name="Xu Q."/>
        </authorList>
    </citation>
    <scope>NUCLEOTIDE SEQUENCE [LARGE SCALE GENOMIC DNA]</scope>
    <source>
        <strain evidence="3">GZMU011</strain>
    </source>
</reference>
<dbReference type="Pfam" id="PF05678">
    <property type="entry name" value="VQ"/>
    <property type="match status" value="1"/>
</dbReference>